<dbReference type="Gene3D" id="6.10.340.10">
    <property type="match status" value="1"/>
</dbReference>
<dbReference type="InterPro" id="IPR003660">
    <property type="entry name" value="HAMP_dom"/>
</dbReference>
<protein>
    <recommendedName>
        <fullName evidence="3">histidine kinase</fullName>
        <ecNumber evidence="3">2.7.13.3</ecNumber>
    </recommendedName>
</protein>
<dbReference type="SUPFAM" id="SSF158472">
    <property type="entry name" value="HAMP domain-like"/>
    <property type="match status" value="1"/>
</dbReference>
<keyword evidence="8" id="KW-0812">Transmembrane</keyword>
<comment type="caution">
    <text evidence="11">The sequence shown here is derived from an EMBL/GenBank/DDBJ whole genome shotgun (WGS) entry which is preliminary data.</text>
</comment>
<organism evidence="11 12">
    <name type="scientific">Sphaerotilus mobilis</name>
    <dbReference type="NCBI Taxonomy" id="47994"/>
    <lineage>
        <taxon>Bacteria</taxon>
        <taxon>Pseudomonadati</taxon>
        <taxon>Pseudomonadota</taxon>
        <taxon>Betaproteobacteria</taxon>
        <taxon>Burkholderiales</taxon>
        <taxon>Sphaerotilaceae</taxon>
        <taxon>Sphaerotilus</taxon>
    </lineage>
</organism>
<dbReference type="AlphaFoldDB" id="A0A4Q7LQ90"/>
<feature type="transmembrane region" description="Helical" evidence="8">
    <location>
        <begin position="168"/>
        <end position="186"/>
    </location>
</feature>
<keyword evidence="7" id="KW-0175">Coiled coil</keyword>
<dbReference type="Gene3D" id="3.30.565.10">
    <property type="entry name" value="Histidine kinase-like ATPase, C-terminal domain"/>
    <property type="match status" value="1"/>
</dbReference>
<dbReference type="GO" id="GO:0007165">
    <property type="term" value="P:signal transduction"/>
    <property type="evidence" value="ECO:0007669"/>
    <property type="project" value="InterPro"/>
</dbReference>
<feature type="coiled-coil region" evidence="7">
    <location>
        <begin position="238"/>
        <end position="293"/>
    </location>
</feature>
<gene>
    <name evidence="11" type="ORF">EV685_1544</name>
</gene>
<comment type="catalytic activity">
    <reaction evidence="1">
        <text>ATP + protein L-histidine = ADP + protein N-phospho-L-histidine.</text>
        <dbReference type="EC" id="2.7.13.3"/>
    </reaction>
</comment>
<keyword evidence="8" id="KW-0472">Membrane</keyword>
<dbReference type="PANTHER" id="PTHR43065">
    <property type="entry name" value="SENSOR HISTIDINE KINASE"/>
    <property type="match status" value="1"/>
</dbReference>
<evidence type="ECO:0000256" key="4">
    <source>
        <dbReference type="ARBA" id="ARBA00022553"/>
    </source>
</evidence>
<evidence type="ECO:0000256" key="2">
    <source>
        <dbReference type="ARBA" id="ARBA00004370"/>
    </source>
</evidence>
<dbReference type="Pfam" id="PF02518">
    <property type="entry name" value="HATPase_c"/>
    <property type="match status" value="1"/>
</dbReference>
<dbReference type="InterPro" id="IPR004358">
    <property type="entry name" value="Sig_transdc_His_kin-like_C"/>
</dbReference>
<evidence type="ECO:0000259" key="10">
    <source>
        <dbReference type="PROSITE" id="PS50885"/>
    </source>
</evidence>
<dbReference type="GO" id="GO:0016020">
    <property type="term" value="C:membrane"/>
    <property type="evidence" value="ECO:0007669"/>
    <property type="project" value="UniProtKB-SubCell"/>
</dbReference>
<dbReference type="CDD" id="cd06225">
    <property type="entry name" value="HAMP"/>
    <property type="match status" value="1"/>
</dbReference>
<evidence type="ECO:0000313" key="12">
    <source>
        <dbReference type="Proteomes" id="UP000293433"/>
    </source>
</evidence>
<evidence type="ECO:0000256" key="1">
    <source>
        <dbReference type="ARBA" id="ARBA00000085"/>
    </source>
</evidence>
<sequence>MPQSLNAPPLWRSLRLRLGAGAFVFLSTIFALVSVNTRRVLEEVALESSRLAAAQVAQTLNLALAPHTESSQTLARIQPYLQELVTPQGGGVLYLVLLDERGRELARTDAVPAVLPPVDHDLAGAWTRGLLHLEQDILLGGQQVGRLRYGLSSTLLRDASDRLKRQNLITYGLLALALVLVLALLLRRLGQRLNRLTDAGTRMAKGDYEQSVREEGHDELTLLARVFNRMAAAARSRIRELESSQAAVRELNEALEARVEQRTAELLTANHHLEQTLADLRRLQASLVQSEKLASLGSLVAAVAHELNTPIGNALTVATGYAHKARVFDEQARARLQRQTLEQFLTDSAEAAELLLRNLLKASELITSFKHVAIDQTSSKRRHHDLARTLQDILTTLAPALKHRPIQVETDLEPDVRMNGYPGPLGQVINNLYNNALLHAFDADQPGVMHISAHRIDEQRVRLTFTDDGHGMDEATLHRIFDPFFTTRLGRGGSGLGMHIVHNIVVGLLQGQIEVRSQPGLGTQVEIVLPIDVGTHASASSDLGDPS</sequence>
<keyword evidence="5" id="KW-0808">Transferase</keyword>
<dbReference type="Gene3D" id="1.10.287.130">
    <property type="match status" value="1"/>
</dbReference>
<dbReference type="PRINTS" id="PR00344">
    <property type="entry name" value="BCTRLSENSOR"/>
</dbReference>
<dbReference type="SMART" id="SM00387">
    <property type="entry name" value="HATPase_c"/>
    <property type="match status" value="1"/>
</dbReference>
<feature type="domain" description="HAMP" evidence="10">
    <location>
        <begin position="187"/>
        <end position="239"/>
    </location>
</feature>
<dbReference type="EC" id="2.7.13.3" evidence="3"/>
<dbReference type="Proteomes" id="UP000293433">
    <property type="component" value="Unassembled WGS sequence"/>
</dbReference>
<keyword evidence="12" id="KW-1185">Reference proteome</keyword>
<dbReference type="InterPro" id="IPR003594">
    <property type="entry name" value="HATPase_dom"/>
</dbReference>
<accession>A0A4Q7LQ90</accession>
<evidence type="ECO:0000256" key="6">
    <source>
        <dbReference type="ARBA" id="ARBA00022777"/>
    </source>
</evidence>
<dbReference type="RefSeq" id="WP_130481403.1">
    <property type="nucleotide sequence ID" value="NZ_SGWV01000008.1"/>
</dbReference>
<dbReference type="GO" id="GO:0004673">
    <property type="term" value="F:protein histidine kinase activity"/>
    <property type="evidence" value="ECO:0007669"/>
    <property type="project" value="UniProtKB-EC"/>
</dbReference>
<name>A0A4Q7LQ90_9BURK</name>
<evidence type="ECO:0000256" key="8">
    <source>
        <dbReference type="SAM" id="Phobius"/>
    </source>
</evidence>
<proteinExistence type="predicted"/>
<dbReference type="Pfam" id="PF00672">
    <property type="entry name" value="HAMP"/>
    <property type="match status" value="1"/>
</dbReference>
<dbReference type="InterPro" id="IPR005467">
    <property type="entry name" value="His_kinase_dom"/>
</dbReference>
<evidence type="ECO:0000256" key="3">
    <source>
        <dbReference type="ARBA" id="ARBA00012438"/>
    </source>
</evidence>
<dbReference type="EMBL" id="SGWV01000008">
    <property type="protein sequence ID" value="RZS56986.1"/>
    <property type="molecule type" value="Genomic_DNA"/>
</dbReference>
<reference evidence="11 12" key="1">
    <citation type="submission" date="2019-02" db="EMBL/GenBank/DDBJ databases">
        <title>Genomic Encyclopedia of Type Strains, Phase IV (KMG-IV): sequencing the most valuable type-strain genomes for metagenomic binning, comparative biology and taxonomic classification.</title>
        <authorList>
            <person name="Goeker M."/>
        </authorList>
    </citation>
    <scope>NUCLEOTIDE SEQUENCE [LARGE SCALE GENOMIC DNA]</scope>
    <source>
        <strain evidence="11 12">DSM 10617</strain>
    </source>
</reference>
<dbReference type="SUPFAM" id="SSF55874">
    <property type="entry name" value="ATPase domain of HSP90 chaperone/DNA topoisomerase II/histidine kinase"/>
    <property type="match status" value="1"/>
</dbReference>
<evidence type="ECO:0000259" key="9">
    <source>
        <dbReference type="PROSITE" id="PS50109"/>
    </source>
</evidence>
<dbReference type="PROSITE" id="PS50109">
    <property type="entry name" value="HIS_KIN"/>
    <property type="match status" value="1"/>
</dbReference>
<keyword evidence="8" id="KW-1133">Transmembrane helix</keyword>
<feature type="transmembrane region" description="Helical" evidence="8">
    <location>
        <begin position="14"/>
        <end position="33"/>
    </location>
</feature>
<dbReference type="PROSITE" id="PS50885">
    <property type="entry name" value="HAMP"/>
    <property type="match status" value="1"/>
</dbReference>
<dbReference type="InterPro" id="IPR036890">
    <property type="entry name" value="HATPase_C_sf"/>
</dbReference>
<feature type="domain" description="Histidine kinase" evidence="9">
    <location>
        <begin position="302"/>
        <end position="533"/>
    </location>
</feature>
<comment type="subcellular location">
    <subcellularLocation>
        <location evidence="2">Membrane</location>
    </subcellularLocation>
</comment>
<evidence type="ECO:0000313" key="11">
    <source>
        <dbReference type="EMBL" id="RZS56986.1"/>
    </source>
</evidence>
<keyword evidence="6" id="KW-0418">Kinase</keyword>
<dbReference type="OrthoDB" id="9812260at2"/>
<evidence type="ECO:0000256" key="7">
    <source>
        <dbReference type="SAM" id="Coils"/>
    </source>
</evidence>
<evidence type="ECO:0000256" key="5">
    <source>
        <dbReference type="ARBA" id="ARBA00022679"/>
    </source>
</evidence>
<dbReference type="SMART" id="SM00304">
    <property type="entry name" value="HAMP"/>
    <property type="match status" value="1"/>
</dbReference>
<keyword evidence="4" id="KW-0597">Phosphoprotein</keyword>